<protein>
    <recommendedName>
        <fullName evidence="3">Zinc finger, CCHC-type</fullName>
    </recommendedName>
</protein>
<evidence type="ECO:0000313" key="1">
    <source>
        <dbReference type="EMBL" id="GJS52664.1"/>
    </source>
</evidence>
<evidence type="ECO:0008006" key="3">
    <source>
        <dbReference type="Google" id="ProtNLM"/>
    </source>
</evidence>
<evidence type="ECO:0000313" key="2">
    <source>
        <dbReference type="Proteomes" id="UP001151760"/>
    </source>
</evidence>
<reference evidence="1" key="2">
    <citation type="submission" date="2022-01" db="EMBL/GenBank/DDBJ databases">
        <authorList>
            <person name="Yamashiro T."/>
            <person name="Shiraishi A."/>
            <person name="Satake H."/>
            <person name="Nakayama K."/>
        </authorList>
    </citation>
    <scope>NUCLEOTIDE SEQUENCE</scope>
</reference>
<reference evidence="1" key="1">
    <citation type="journal article" date="2022" name="Int. J. Mol. Sci.">
        <title>Draft Genome of Tanacetum Coccineum: Genomic Comparison of Closely Related Tanacetum-Family Plants.</title>
        <authorList>
            <person name="Yamashiro T."/>
            <person name="Shiraishi A."/>
            <person name="Nakayama K."/>
            <person name="Satake H."/>
        </authorList>
    </citation>
    <scope>NUCLEOTIDE SEQUENCE</scope>
</reference>
<comment type="caution">
    <text evidence="1">The sequence shown here is derived from an EMBL/GenBank/DDBJ whole genome shotgun (WGS) entry which is preliminary data.</text>
</comment>
<name>A0ABQ4WIL6_9ASTR</name>
<sequence>MAHSDNNALSSAFKTFFERETLTGPNFNEWHRSLRIVLRVADTYDYLYKPCPDQPPETATAEEKAAWKAEYKKHSDVACIMLGKMSPALQRQFENYPPQNMLAELRKMFEKPPAVEIYDLVDTLHSCKQAPGKSVSEHVLEMKGLMDQLHTLGKPYDNDMAVNLINRGVVSLSCLLDLGFHHTIASNGISVSLNGIFYFGAISVNGVFEIDMNNNVPKNNNNSIFSINKKRKLDLDSWSVDINRIQESSNGLLLNIF</sequence>
<gene>
    <name evidence="1" type="ORF">Tco_0626026</name>
</gene>
<dbReference type="Proteomes" id="UP001151760">
    <property type="component" value="Unassembled WGS sequence"/>
</dbReference>
<proteinExistence type="predicted"/>
<keyword evidence="2" id="KW-1185">Reference proteome</keyword>
<accession>A0ABQ4WIL6</accession>
<dbReference type="EMBL" id="BQNB010008671">
    <property type="protein sequence ID" value="GJS52664.1"/>
    <property type="molecule type" value="Genomic_DNA"/>
</dbReference>
<organism evidence="1 2">
    <name type="scientific">Tanacetum coccineum</name>
    <dbReference type="NCBI Taxonomy" id="301880"/>
    <lineage>
        <taxon>Eukaryota</taxon>
        <taxon>Viridiplantae</taxon>
        <taxon>Streptophyta</taxon>
        <taxon>Embryophyta</taxon>
        <taxon>Tracheophyta</taxon>
        <taxon>Spermatophyta</taxon>
        <taxon>Magnoliopsida</taxon>
        <taxon>eudicotyledons</taxon>
        <taxon>Gunneridae</taxon>
        <taxon>Pentapetalae</taxon>
        <taxon>asterids</taxon>
        <taxon>campanulids</taxon>
        <taxon>Asterales</taxon>
        <taxon>Asteraceae</taxon>
        <taxon>Asteroideae</taxon>
        <taxon>Anthemideae</taxon>
        <taxon>Anthemidinae</taxon>
        <taxon>Tanacetum</taxon>
    </lineage>
</organism>